<dbReference type="Pfam" id="PF18962">
    <property type="entry name" value="Por_Secre_tail"/>
    <property type="match status" value="1"/>
</dbReference>
<dbReference type="RefSeq" id="WP_108903550.1">
    <property type="nucleotide sequence ID" value="NZ_CP029187.1"/>
</dbReference>
<evidence type="ECO:0000313" key="5">
    <source>
        <dbReference type="EMBL" id="AWI25764.1"/>
    </source>
</evidence>
<evidence type="ECO:0000313" key="6">
    <source>
        <dbReference type="Proteomes" id="UP000244937"/>
    </source>
</evidence>
<accession>A0A2S1SH74</accession>
<dbReference type="InterPro" id="IPR028994">
    <property type="entry name" value="Integrin_alpha_N"/>
</dbReference>
<dbReference type="PANTHER" id="PTHR16026">
    <property type="entry name" value="CARTILAGE ACIDIC PROTEIN 1"/>
    <property type="match status" value="1"/>
</dbReference>
<keyword evidence="1 2" id="KW-0732">Signal</keyword>
<name>A0A2S1SH74_9FLAO</name>
<reference evidence="5 6" key="1">
    <citation type="submission" date="2018-05" db="EMBL/GenBank/DDBJ databases">
        <title>Genome sequencing of Flavobacterium sp. HYN0049.</title>
        <authorList>
            <person name="Yi H."/>
            <person name="Baek C."/>
        </authorList>
    </citation>
    <scope>NUCLEOTIDE SEQUENCE [LARGE SCALE GENOMIC DNA]</scope>
    <source>
        <strain evidence="5 6">HYN0049</strain>
    </source>
</reference>
<feature type="domain" description="ASPIC/UnbV" evidence="3">
    <location>
        <begin position="933"/>
        <end position="998"/>
    </location>
</feature>
<gene>
    <name evidence="5" type="ORF">HYN49_07540</name>
</gene>
<proteinExistence type="predicted"/>
<feature type="domain" description="Secretion system C-terminal sorting" evidence="4">
    <location>
        <begin position="1020"/>
        <end position="1088"/>
    </location>
</feature>
<feature type="signal peptide" evidence="2">
    <location>
        <begin position="1"/>
        <end position="34"/>
    </location>
</feature>
<dbReference type="Pfam" id="PF07593">
    <property type="entry name" value="UnbV_ASPIC"/>
    <property type="match status" value="1"/>
</dbReference>
<protein>
    <recommendedName>
        <fullName evidence="7">RNA-binding protein</fullName>
    </recommendedName>
</protein>
<evidence type="ECO:0000256" key="2">
    <source>
        <dbReference type="SAM" id="SignalP"/>
    </source>
</evidence>
<dbReference type="AlphaFoldDB" id="A0A2S1SH74"/>
<evidence type="ECO:0008006" key="7">
    <source>
        <dbReference type="Google" id="ProtNLM"/>
    </source>
</evidence>
<organism evidence="5 6">
    <name type="scientific">Flavobacterium pallidum</name>
    <dbReference type="NCBI Taxonomy" id="2172098"/>
    <lineage>
        <taxon>Bacteria</taxon>
        <taxon>Pseudomonadati</taxon>
        <taxon>Bacteroidota</taxon>
        <taxon>Flavobacteriia</taxon>
        <taxon>Flavobacteriales</taxon>
        <taxon>Flavobacteriaceae</taxon>
        <taxon>Flavobacterium</taxon>
    </lineage>
</organism>
<dbReference type="Pfam" id="PF13517">
    <property type="entry name" value="FG-GAP_3"/>
    <property type="match status" value="2"/>
</dbReference>
<dbReference type="EMBL" id="CP029187">
    <property type="protein sequence ID" value="AWI25764.1"/>
    <property type="molecule type" value="Genomic_DNA"/>
</dbReference>
<dbReference type="InterPro" id="IPR011519">
    <property type="entry name" value="UnbV_ASPIC"/>
</dbReference>
<keyword evidence="6" id="KW-1185">Reference proteome</keyword>
<evidence type="ECO:0000259" key="3">
    <source>
        <dbReference type="Pfam" id="PF07593"/>
    </source>
</evidence>
<sequence>MNLKHYTKRKLSAFGISCKLLVLAALFGLQGAYAQDSCANALPITAGTYTVTGIDGANVTSLCSNGTLAEWYAYTPTANYTVTVTSDLPQNICGDTNFSVYSGTCNGLSCYTEDDDSGTLVCNTQPNSGQSYLSKKTFEALAGVTYYIAWDNRYNTNGFDFQLIEAPFTPSPCYAATQITAGTITVNAIDGTNITTSCSSASLAKWYTYIPTQDYFLTITSDLPQNICKNTFFAVYKGSCLNGLTCVTSDDNSGNIACNSGNTLSNLSVKSFNVTAGTIYYIAWDNRGGADGFDFKLIESPTPCSSAIPATAGTITVDAINSTNMTTTCSTAAMAKWYAYTPAQDYFLTITSDLPQNICKDTNFNVYKGSCSGLLTCVTSDDNSGTIACNSGNTLSNLSAKSFNVTAGTTYYIAWDNKWSADGFDFQIIESPTPCTGAIPVTAGITTVNAINGTNISTSCSTASMGKWYAYVPAQDLHVTISSDLAQNICKDTNFSVYTGSCTGTLTCVSSDDNSGTIACNSGNTLSNLAKKTFDVIGGVTYYIAWDNKWSADGFDFEITESQIIVPVNFTSQTITSINSTYNICVADMNGDFLDDIVGVSTNTLKTHYQNADGTFTPVSYTVTGNSFMPGWSMAAGDLNKDGYNDLLLGSSNGLTFWKSNGTGTGYTSNTPGDYIFCQRTNFVDINNDGNLDAFSCHDIDPNVYYINDGNANMTYYQSGITPGALNLGIIMSGGNYASIWTDYDNDGDVDMFVSKCSGPPCELHRNDNGVFTDVSVQAGISYQPVTSWSSAVGDFDNDGDMDILVGKNGGVNARLFRNELDTTNDTEEAFTNVSAGSGWDSYNDYNQDYVAYDFDNDGWLDIMGAGNNIMFNQHDMSFLPTVYTNLEHGAIGDLNNDGFLDIQNNNTIRFAVPNGNHYLTVGLHGTTSNANGIAARVEIYGAWGKQIRDIRAGEGFRYMNSLNAHFGIGSATAIDKLVIRWPSGTIDVINNPSIDSRMAITEGAFPLTVTETGSDAFIIYPNPANDIINIKSKSNAAIIKVEIFDLSGKQVLRKESINSTVPVNTLSAGTYIMKILDINGNLYTHKFVKS</sequence>
<dbReference type="InterPro" id="IPR013517">
    <property type="entry name" value="FG-GAP"/>
</dbReference>
<evidence type="ECO:0000256" key="1">
    <source>
        <dbReference type="ARBA" id="ARBA00022729"/>
    </source>
</evidence>
<dbReference type="NCBIfam" id="TIGR04183">
    <property type="entry name" value="Por_Secre_tail"/>
    <property type="match status" value="1"/>
</dbReference>
<dbReference type="Proteomes" id="UP000244937">
    <property type="component" value="Chromosome"/>
</dbReference>
<dbReference type="KEGG" id="fpal:HYN49_07540"/>
<evidence type="ECO:0000259" key="4">
    <source>
        <dbReference type="Pfam" id="PF18962"/>
    </source>
</evidence>
<dbReference type="OrthoDB" id="9816120at2"/>
<dbReference type="Gene3D" id="2.130.10.130">
    <property type="entry name" value="Integrin alpha, N-terminal"/>
    <property type="match status" value="1"/>
</dbReference>
<dbReference type="PANTHER" id="PTHR16026:SF0">
    <property type="entry name" value="CARTILAGE ACIDIC PROTEIN 1"/>
    <property type="match status" value="1"/>
</dbReference>
<dbReference type="InterPro" id="IPR026444">
    <property type="entry name" value="Secre_tail"/>
</dbReference>
<dbReference type="InterPro" id="IPR027039">
    <property type="entry name" value="Crtac1"/>
</dbReference>
<dbReference type="SUPFAM" id="SSF69318">
    <property type="entry name" value="Integrin alpha N-terminal domain"/>
    <property type="match status" value="2"/>
</dbReference>
<feature type="chain" id="PRO_5015571140" description="RNA-binding protein" evidence="2">
    <location>
        <begin position="35"/>
        <end position="1091"/>
    </location>
</feature>